<dbReference type="Proteomes" id="UP000189941">
    <property type="component" value="Unassembled WGS sequence"/>
</dbReference>
<comment type="similarity">
    <text evidence="1">Belongs to the peptidase S49 family.</text>
</comment>
<dbReference type="Gene3D" id="3.90.226.10">
    <property type="entry name" value="2-enoyl-CoA Hydratase, Chain A, domain 1"/>
    <property type="match status" value="2"/>
</dbReference>
<evidence type="ECO:0000256" key="5">
    <source>
        <dbReference type="SAM" id="SignalP"/>
    </source>
</evidence>
<dbReference type="AlphaFoldDB" id="A0A1T4P348"/>
<evidence type="ECO:0000256" key="3">
    <source>
        <dbReference type="ARBA" id="ARBA00022801"/>
    </source>
</evidence>
<evidence type="ECO:0000313" key="7">
    <source>
        <dbReference type="EMBL" id="SJZ85934.1"/>
    </source>
</evidence>
<name>A0A1T4P348_9LACT</name>
<dbReference type="SUPFAM" id="SSF52096">
    <property type="entry name" value="ClpP/crotonase"/>
    <property type="match status" value="1"/>
</dbReference>
<dbReference type="InterPro" id="IPR029045">
    <property type="entry name" value="ClpP/crotonase-like_dom_sf"/>
</dbReference>
<evidence type="ECO:0000259" key="6">
    <source>
        <dbReference type="Pfam" id="PF01343"/>
    </source>
</evidence>
<reference evidence="8" key="1">
    <citation type="submission" date="2017-02" db="EMBL/GenBank/DDBJ databases">
        <authorList>
            <person name="Varghese N."/>
            <person name="Submissions S."/>
        </authorList>
    </citation>
    <scope>NUCLEOTIDE SEQUENCE [LARGE SCALE GENOMIC DNA]</scope>
    <source>
        <strain evidence="8">DSM 15739</strain>
    </source>
</reference>
<gene>
    <name evidence="7" type="ORF">SAMN02746011_01938</name>
</gene>
<keyword evidence="3" id="KW-0378">Hydrolase</keyword>
<dbReference type="NCBIfam" id="TIGR00706">
    <property type="entry name" value="SppA_dom"/>
    <property type="match status" value="1"/>
</dbReference>
<dbReference type="GO" id="GO:0008236">
    <property type="term" value="F:serine-type peptidase activity"/>
    <property type="evidence" value="ECO:0007669"/>
    <property type="project" value="UniProtKB-KW"/>
</dbReference>
<evidence type="ECO:0000256" key="1">
    <source>
        <dbReference type="ARBA" id="ARBA00008683"/>
    </source>
</evidence>
<evidence type="ECO:0000256" key="2">
    <source>
        <dbReference type="ARBA" id="ARBA00022670"/>
    </source>
</evidence>
<proteinExistence type="inferred from homology"/>
<keyword evidence="8" id="KW-1185">Reference proteome</keyword>
<keyword evidence="4" id="KW-0720">Serine protease</keyword>
<dbReference type="RefSeq" id="WP_159443924.1">
    <property type="nucleotide sequence ID" value="NZ_FUWO01000028.1"/>
</dbReference>
<dbReference type="EMBL" id="FUWO01000028">
    <property type="protein sequence ID" value="SJZ85934.1"/>
    <property type="molecule type" value="Genomic_DNA"/>
</dbReference>
<dbReference type="InterPro" id="IPR004635">
    <property type="entry name" value="Pept_S49_SppA"/>
</dbReference>
<dbReference type="PANTHER" id="PTHR42987">
    <property type="entry name" value="PEPTIDASE S49"/>
    <property type="match status" value="1"/>
</dbReference>
<dbReference type="STRING" id="1121925.SAMN02746011_01938"/>
<dbReference type="InterPro" id="IPR002142">
    <property type="entry name" value="Peptidase_S49"/>
</dbReference>
<dbReference type="InterPro" id="IPR047272">
    <property type="entry name" value="S49_SppA_C"/>
</dbReference>
<dbReference type="GO" id="GO:0006508">
    <property type="term" value="P:proteolysis"/>
    <property type="evidence" value="ECO:0007669"/>
    <property type="project" value="UniProtKB-KW"/>
</dbReference>
<feature type="chain" id="PRO_5039582368" evidence="5">
    <location>
        <begin position="28"/>
        <end position="349"/>
    </location>
</feature>
<evidence type="ECO:0000313" key="8">
    <source>
        <dbReference type="Proteomes" id="UP000189941"/>
    </source>
</evidence>
<feature type="domain" description="Peptidase S49" evidence="6">
    <location>
        <begin position="141"/>
        <end position="287"/>
    </location>
</feature>
<accession>A0A1T4P348</accession>
<evidence type="ECO:0000256" key="4">
    <source>
        <dbReference type="ARBA" id="ARBA00022825"/>
    </source>
</evidence>
<protein>
    <submittedName>
        <fullName evidence="7">Protease-4</fullName>
    </submittedName>
</protein>
<keyword evidence="2 7" id="KW-0645">Protease</keyword>
<keyword evidence="5" id="KW-0732">Signal</keyword>
<organism evidence="7 8">
    <name type="scientific">Globicatella sulfidifaciens DSM 15739</name>
    <dbReference type="NCBI Taxonomy" id="1121925"/>
    <lineage>
        <taxon>Bacteria</taxon>
        <taxon>Bacillati</taxon>
        <taxon>Bacillota</taxon>
        <taxon>Bacilli</taxon>
        <taxon>Lactobacillales</taxon>
        <taxon>Aerococcaceae</taxon>
        <taxon>Globicatella</taxon>
    </lineage>
</organism>
<sequence>MPQVQQKATTKRLVAIGASLIILGLGAFTTTQKQQNEQTSSPESLTDMVLNRQDFNEKVLQGNDVTNRIAVIRVNGVIQDNGSSSLISGSEGYQHQQVLEQFKAAAKDSTVKGILLAVDSPGGGVYESAELRAQIQKVREETNKPIYTSFGSVSASGGYYISAETDRIYAAEETTTGSIGVIMGNYDFSQLMENIGVKQNVIKSGEMKDIMSSTRSMTKEEKEVIQTYLNNSFERFLEIVMNGRGMSKEEVLKVADGRVFDGRQAVENGLVDEIGYEADAINGLTEKIAAESPVVFEYIAKDASLFSNYLPFGLNFKGNQDLTSQAGQVWSFIETQQSPTAQYIYRGGH</sequence>
<dbReference type="PANTHER" id="PTHR42987:SF7">
    <property type="entry name" value="SIGNAL PEPTIDE PEPTIDASE SPPA-RELATED"/>
    <property type="match status" value="1"/>
</dbReference>
<dbReference type="CDD" id="cd07023">
    <property type="entry name" value="S49_Sppa_N_C"/>
    <property type="match status" value="1"/>
</dbReference>
<feature type="signal peptide" evidence="5">
    <location>
        <begin position="1"/>
        <end position="27"/>
    </location>
</feature>
<dbReference type="Pfam" id="PF01343">
    <property type="entry name" value="Peptidase_S49"/>
    <property type="match status" value="1"/>
</dbReference>
<dbReference type="OrthoDB" id="9764363at2"/>